<dbReference type="SUPFAM" id="SSF56399">
    <property type="entry name" value="ADP-ribosylation"/>
    <property type="match status" value="1"/>
</dbReference>
<sequence>MQKVLQRGKHTVDFKDWGPVELRVKSISTNTPLRARGAEEPDTTPSRGPETEKQKEKGKDEEGTLLVRCQCPLSEDWLLLYFEQFSEDVSIMRHGENQWIIRMSNLSDAQKVLAKEEHNINGSALTVELYDEGAAESKLDPRRFVLSGFTGDCKHGLIPVYIKSCSKGAEHSWEVLTDEKSIAVTFKEDIVAQRVAEQKHHLCGVSLNVQLFYSTLQEALAGETSPLPTFPRTVTFPLDSEYLGKIYLHERLKEHFERTLREAHAKLSIERTAVPPQVLLEMSLDPSTLLLYHVAPTWESDAQKAMQDLLETYTVFLVAAKSEVWERIKDRCLNTNSDDVHVSYNSTSCTVVLVGHRGEAKRVEDNIKVLVMQTDAELETERSTVEKSFPVQAKEELDFLWNLVSGKLGDVESSVDEANLSIHLKGLQDKVSSAEATVKEAHMNLAIQTLNLSAHKVEYLKTFDIKKFVADHFVPNCISAVILDRGHSYQILVEKKDLPNAENKINDVLKEEVIDLTPDQVEITKGENWRHFYNELNKDVESFSSVGNVRVSHKDKQIVIVGFGSAVADITRKVKGYLNDKVPATEEVPLKSEQEMELIRDCMNLQEEPDIKALDIMVLPSQAWVSPCLKVTAAREKIKEAVSVVKKHTARIMMEKHTFSKAGEFKVLEKNQAALKARGKELRCKLFFSNEKDIHACPFQRYSLKITGSITLTITQGDITCQMAEVLVCPLSSTTAFNNPVAQQLLHVGGPQIQDVPNKLLAEGNPLQPGDVILSPPGQLSAKTLIYAGIPVFGTGVHLKPVTLKCLTNAEDKQCVSIAMPPLGCATFSFPVRESCKAIMAAVLEFCRNQQKPPKNLTNILIVDPDAKIVEEFISAVKEMGTPGMLGKDSSRRPMLIGCTLVVLKKGDITKEQVDAIVNSTNSSLDLDTGVSGAILKAAGTSVMDECAQLGNVWLHVDLRAHGRSVGNEMDYTTLIADENRWCEQAAQEFLYGISEWTDFNLPSLGPTGKQKADAVVVTGGGSLNCSYIIQMVGPTNTDGITASMEKVLQLCETKKCTSLSVPAIGTGRGNIGPKNSIEAMLKGLENHSTQTAASCIRSMFIVSLDQKVFDSYCDYFAERNKVPFMKQATTVPSSAPVQSNLKGLPDHQVKIRDVRLELKKGSIIHETVRGIVNTTNKDLNLTGGVSGAIFRAAGNTVQEECKKLGPLDNDKVMVTSGGSLHCDHIIHMLGPHSTAEVTSHVERVLEACEKNQITTVSFPAVGTGGGGLKATDVTSAMLQGFENHLSRQTSTVLKLVYIVIDQDQILQDFLEGFKKWTTKTKILINPTGTIEVIMGPVKVKALYGDITKEMTDAIVSSTNTSLNLSSGVSGAILKAAGTTVVDECKALGTQPNDGVVITKAGNLKVKHIVHMVGQTTEKGITNSVVKVLKACDSVTVQSVAFPALGTGVGNLPANKVAQAMIDAVKTFLKDHPNPSVTLIHIVIFQQKIMSSFEEVMKKSKKVSPKSGILNPVSLVHSVSYPAMTVEVYGTSSASLAQVKEELEKLVREECSSQEVETPGLDLLNDSEKLNILALARKNQVWITAQSNKFTVSGKKDDVLMAVLQMKDLLQKAKDRENEKQDKERVRRTVRWEKVRYDSWRAMDSSVSYSLEVAYHEKKKTYVYQHRGETFTVDFEQMQQTDSKGRTVKIKRSLLADSDTAVIQPPPTWTKMDRSDMEVVPLPSASEEFQRISKEFVQSCQDFTQSDNKTIEIIQIQRVQNKEQWQRYAVRKQAVDKKYPSNKNEQILYHGTTKDICQKINANGFNRSFCGRNATKYGHGTYFAREAYYSCYDNYSNPDENGHKYMYRARVLTGKACLGNGKMKEPTALNPSDPLDGLHDCAVDNLQNPFIYVIFCDAGAYPEYLISFKAV</sequence>
<keyword evidence="4 7" id="KW-0520">NAD</keyword>
<gene>
    <name evidence="12" type="ORF">Z043_105952</name>
</gene>
<reference evidence="12 13" key="1">
    <citation type="submission" date="2015-08" db="EMBL/GenBank/DDBJ databases">
        <title>The genome of the Asian arowana (Scleropages formosus).</title>
        <authorList>
            <person name="Tan M.H."/>
            <person name="Gan H.M."/>
            <person name="Croft L.J."/>
            <person name="Austin C.M."/>
        </authorList>
    </citation>
    <scope>NUCLEOTIDE SEQUENCE [LARGE SCALE GENOMIC DNA]</scope>
    <source>
        <strain evidence="12">Aro1</strain>
    </source>
</reference>
<evidence type="ECO:0000259" key="9">
    <source>
        <dbReference type="PROSITE" id="PS50918"/>
    </source>
</evidence>
<dbReference type="GO" id="GO:0005737">
    <property type="term" value="C:cytoplasm"/>
    <property type="evidence" value="ECO:0007669"/>
    <property type="project" value="TreeGrafter"/>
</dbReference>
<keyword evidence="2 7" id="KW-0328">Glycosyltransferase</keyword>
<dbReference type="PROSITE" id="PS50918">
    <property type="entry name" value="WWE"/>
    <property type="match status" value="1"/>
</dbReference>
<dbReference type="GO" id="GO:0005634">
    <property type="term" value="C:nucleus"/>
    <property type="evidence" value="ECO:0007669"/>
    <property type="project" value="UniProtKB-SubCell"/>
</dbReference>
<evidence type="ECO:0000256" key="5">
    <source>
        <dbReference type="ARBA" id="ARBA00023242"/>
    </source>
</evidence>
<evidence type="ECO:0000259" key="11">
    <source>
        <dbReference type="PROSITE" id="PS51154"/>
    </source>
</evidence>
<dbReference type="Gene3D" id="3.40.220.10">
    <property type="entry name" value="Leucine Aminopeptidase, subunit E, domain 1"/>
    <property type="match status" value="4"/>
</dbReference>
<dbReference type="Pfam" id="PF02825">
    <property type="entry name" value="WWE"/>
    <property type="match status" value="1"/>
</dbReference>
<evidence type="ECO:0000256" key="1">
    <source>
        <dbReference type="ARBA" id="ARBA00004123"/>
    </source>
</evidence>
<dbReference type="PANTHER" id="PTHR14453">
    <property type="entry name" value="PARP/ZINC FINGER CCCH TYPE DOMAIN CONTAINING PROTEIN"/>
    <property type="match status" value="1"/>
</dbReference>
<dbReference type="SMART" id="SM00506">
    <property type="entry name" value="A1pp"/>
    <property type="match status" value="4"/>
</dbReference>
<evidence type="ECO:0000256" key="6">
    <source>
        <dbReference type="ARBA" id="ARBA00024347"/>
    </source>
</evidence>
<evidence type="ECO:0000259" key="10">
    <source>
        <dbReference type="PROSITE" id="PS51059"/>
    </source>
</evidence>
<feature type="domain" description="WWE" evidence="9">
    <location>
        <begin position="1618"/>
        <end position="1692"/>
    </location>
</feature>
<keyword evidence="5" id="KW-0539">Nucleus</keyword>
<dbReference type="InterPro" id="IPR037197">
    <property type="entry name" value="WWE_dom_sf"/>
</dbReference>
<dbReference type="InterPro" id="IPR057043">
    <property type="entry name" value="PARP14_KH_2"/>
</dbReference>
<dbReference type="FunFam" id="3.90.228.10:FF:000008">
    <property type="entry name" value="Poly [ADP-ribose] polymerase"/>
    <property type="match status" value="1"/>
</dbReference>
<dbReference type="Pfam" id="PF01661">
    <property type="entry name" value="Macro"/>
    <property type="match status" value="4"/>
</dbReference>
<dbReference type="Pfam" id="PF23085">
    <property type="entry name" value="RRM_PARP14_3"/>
    <property type="match status" value="1"/>
</dbReference>
<dbReference type="CDD" id="cd01439">
    <property type="entry name" value="TCCD_inducible_PARP_like"/>
    <property type="match status" value="1"/>
</dbReference>
<feature type="domain" description="Macro" evidence="11">
    <location>
        <begin position="699"/>
        <end position="881"/>
    </location>
</feature>
<proteinExistence type="inferred from homology"/>
<dbReference type="SUPFAM" id="SSF52949">
    <property type="entry name" value="Macro domain-like"/>
    <property type="match status" value="4"/>
</dbReference>
<accession>A0A0P7XI89</accession>
<dbReference type="InterPro" id="IPR043472">
    <property type="entry name" value="Macro_dom-like"/>
</dbReference>
<dbReference type="InterPro" id="IPR004170">
    <property type="entry name" value="WWE_dom"/>
</dbReference>
<comment type="subcellular location">
    <subcellularLocation>
        <location evidence="1">Nucleus</location>
    </subcellularLocation>
</comment>
<feature type="domain" description="Macro" evidence="11">
    <location>
        <begin position="889"/>
        <end position="1121"/>
    </location>
</feature>
<dbReference type="PANTHER" id="PTHR14453:SF101">
    <property type="entry name" value="POLY [ADP-RIBOSE] POLYMERASE"/>
    <property type="match status" value="1"/>
</dbReference>
<name>A0A0P7XI89_SCLFO</name>
<feature type="region of interest" description="Disordered" evidence="8">
    <location>
        <begin position="28"/>
        <end position="61"/>
    </location>
</feature>
<evidence type="ECO:0000256" key="2">
    <source>
        <dbReference type="ARBA" id="ARBA00022676"/>
    </source>
</evidence>
<evidence type="ECO:0000256" key="8">
    <source>
        <dbReference type="SAM" id="MobiDB-lite"/>
    </source>
</evidence>
<dbReference type="Gene3D" id="3.90.228.10">
    <property type="match status" value="1"/>
</dbReference>
<dbReference type="GO" id="GO:0003714">
    <property type="term" value="F:transcription corepressor activity"/>
    <property type="evidence" value="ECO:0007669"/>
    <property type="project" value="TreeGrafter"/>
</dbReference>
<organism evidence="12 13">
    <name type="scientific">Scleropages formosus</name>
    <name type="common">Asian bonytongue</name>
    <name type="synonym">Osteoglossum formosum</name>
    <dbReference type="NCBI Taxonomy" id="113540"/>
    <lineage>
        <taxon>Eukaryota</taxon>
        <taxon>Metazoa</taxon>
        <taxon>Chordata</taxon>
        <taxon>Craniata</taxon>
        <taxon>Vertebrata</taxon>
        <taxon>Euteleostomi</taxon>
        <taxon>Actinopterygii</taxon>
        <taxon>Neopterygii</taxon>
        <taxon>Teleostei</taxon>
        <taxon>Osteoglossocephala</taxon>
        <taxon>Osteoglossomorpha</taxon>
        <taxon>Osteoglossiformes</taxon>
        <taxon>Osteoglossidae</taxon>
        <taxon>Scleropages</taxon>
    </lineage>
</organism>
<dbReference type="Proteomes" id="UP000034805">
    <property type="component" value="Unassembled WGS sequence"/>
</dbReference>
<evidence type="ECO:0000256" key="7">
    <source>
        <dbReference type="RuleBase" id="RU362114"/>
    </source>
</evidence>
<dbReference type="InterPro" id="IPR057047">
    <property type="entry name" value="PARP14_KH_5"/>
</dbReference>
<feature type="domain" description="PARP catalytic" evidence="10">
    <location>
        <begin position="1706"/>
        <end position="1911"/>
    </location>
</feature>
<dbReference type="EC" id="2.4.2.-" evidence="7"/>
<comment type="similarity">
    <text evidence="6">Belongs to the ARTD/PARP family.</text>
</comment>
<dbReference type="InterPro" id="IPR052056">
    <property type="entry name" value="Mono-ARTD/PARP"/>
</dbReference>
<evidence type="ECO:0000256" key="3">
    <source>
        <dbReference type="ARBA" id="ARBA00022679"/>
    </source>
</evidence>
<dbReference type="InterPro" id="IPR002589">
    <property type="entry name" value="Macro_dom"/>
</dbReference>
<keyword evidence="3 7" id="KW-0808">Transferase</keyword>
<dbReference type="GO" id="GO:0010629">
    <property type="term" value="P:negative regulation of gene expression"/>
    <property type="evidence" value="ECO:0007669"/>
    <property type="project" value="TreeGrafter"/>
</dbReference>
<dbReference type="GO" id="GO:0003950">
    <property type="term" value="F:NAD+ poly-ADP-ribosyltransferase activity"/>
    <property type="evidence" value="ECO:0007669"/>
    <property type="project" value="UniProtKB-UniRule"/>
</dbReference>
<evidence type="ECO:0000313" key="13">
    <source>
        <dbReference type="Proteomes" id="UP000034805"/>
    </source>
</evidence>
<dbReference type="InterPro" id="IPR012317">
    <property type="entry name" value="Poly(ADP-ribose)pol_cat_dom"/>
</dbReference>
<feature type="compositionally biased region" description="Basic and acidic residues" evidence="8">
    <location>
        <begin position="49"/>
        <end position="61"/>
    </location>
</feature>
<evidence type="ECO:0000256" key="4">
    <source>
        <dbReference type="ARBA" id="ARBA00023027"/>
    </source>
</evidence>
<dbReference type="Gene3D" id="3.30.70.330">
    <property type="match status" value="1"/>
</dbReference>
<dbReference type="EMBL" id="JARO02001635">
    <property type="protein sequence ID" value="KPP74856.1"/>
    <property type="molecule type" value="Genomic_DNA"/>
</dbReference>
<dbReference type="Pfam" id="PF23252">
    <property type="entry name" value="KH_PARP14_5"/>
    <property type="match status" value="1"/>
</dbReference>
<dbReference type="SUPFAM" id="SSF117839">
    <property type="entry name" value="WWE domain"/>
    <property type="match status" value="1"/>
</dbReference>
<dbReference type="Pfam" id="PF23248">
    <property type="entry name" value="KH_PARP14_2"/>
    <property type="match status" value="1"/>
</dbReference>
<dbReference type="PROSITE" id="PS51059">
    <property type="entry name" value="PARP_CATALYTIC"/>
    <property type="match status" value="1"/>
</dbReference>
<dbReference type="PROSITE" id="PS51154">
    <property type="entry name" value="MACRO"/>
    <property type="match status" value="4"/>
</dbReference>
<feature type="domain" description="Macro" evidence="11">
    <location>
        <begin position="1327"/>
        <end position="1501"/>
    </location>
</feature>
<dbReference type="Pfam" id="PF00644">
    <property type="entry name" value="PARP"/>
    <property type="match status" value="1"/>
</dbReference>
<dbReference type="Gene3D" id="3.30.720.50">
    <property type="match status" value="1"/>
</dbReference>
<dbReference type="InterPro" id="IPR012677">
    <property type="entry name" value="Nucleotide-bd_a/b_plait_sf"/>
</dbReference>
<feature type="domain" description="Macro" evidence="11">
    <location>
        <begin position="1144"/>
        <end position="1318"/>
    </location>
</feature>
<evidence type="ECO:0000313" key="12">
    <source>
        <dbReference type="EMBL" id="KPP74856.1"/>
    </source>
</evidence>
<comment type="caution">
    <text evidence="12">The sequence shown here is derived from an EMBL/GenBank/DDBJ whole genome shotgun (WGS) entry which is preliminary data.</text>
</comment>
<protein>
    <recommendedName>
        <fullName evidence="7">Poly [ADP-ribose] polymerase</fullName>
        <shortName evidence="7">PARP</shortName>
        <ecNumber evidence="7">2.4.2.-</ecNumber>
    </recommendedName>
</protein>